<feature type="region of interest" description="Disordered" evidence="1">
    <location>
        <begin position="182"/>
        <end position="259"/>
    </location>
</feature>
<dbReference type="PANTHER" id="PTHR38703:SF1">
    <property type="entry name" value="ALLERGEN"/>
    <property type="match status" value="1"/>
</dbReference>
<feature type="region of interest" description="Disordered" evidence="1">
    <location>
        <begin position="105"/>
        <end position="131"/>
    </location>
</feature>
<dbReference type="STRING" id="321146.A0A139HXC2"/>
<dbReference type="PANTHER" id="PTHR38703">
    <property type="entry name" value="CHROMOSOME 8, WHOLE GENOME SHOTGUN SEQUENCE"/>
    <property type="match status" value="1"/>
</dbReference>
<feature type="region of interest" description="Disordered" evidence="1">
    <location>
        <begin position="274"/>
        <end position="349"/>
    </location>
</feature>
<keyword evidence="3" id="KW-1185">Reference proteome</keyword>
<accession>A0A139HXC2</accession>
<protein>
    <recommendedName>
        <fullName evidence="4">Allergen</fullName>
    </recommendedName>
</protein>
<proteinExistence type="predicted"/>
<comment type="caution">
    <text evidence="2">The sequence shown here is derived from an EMBL/GenBank/DDBJ whole genome shotgun (WGS) entry which is preliminary data.</text>
</comment>
<feature type="compositionally biased region" description="Basic and acidic residues" evidence="1">
    <location>
        <begin position="334"/>
        <end position="349"/>
    </location>
</feature>
<gene>
    <name evidence="2" type="ORF">AC578_7140</name>
</gene>
<dbReference type="Proteomes" id="UP000070133">
    <property type="component" value="Unassembled WGS sequence"/>
</dbReference>
<evidence type="ECO:0008006" key="4">
    <source>
        <dbReference type="Google" id="ProtNLM"/>
    </source>
</evidence>
<dbReference type="AlphaFoldDB" id="A0A139HXC2"/>
<name>A0A139HXC2_9PEZI</name>
<feature type="compositionally biased region" description="Low complexity" evidence="1">
    <location>
        <begin position="230"/>
        <end position="241"/>
    </location>
</feature>
<dbReference type="EMBL" id="LFZN01000004">
    <property type="protein sequence ID" value="KXT07002.1"/>
    <property type="molecule type" value="Genomic_DNA"/>
</dbReference>
<organism evidence="2 3">
    <name type="scientific">Pseudocercospora eumusae</name>
    <dbReference type="NCBI Taxonomy" id="321146"/>
    <lineage>
        <taxon>Eukaryota</taxon>
        <taxon>Fungi</taxon>
        <taxon>Dikarya</taxon>
        <taxon>Ascomycota</taxon>
        <taxon>Pezizomycotina</taxon>
        <taxon>Dothideomycetes</taxon>
        <taxon>Dothideomycetidae</taxon>
        <taxon>Mycosphaerellales</taxon>
        <taxon>Mycosphaerellaceae</taxon>
        <taxon>Pseudocercospora</taxon>
    </lineage>
</organism>
<reference evidence="2 3" key="1">
    <citation type="submission" date="2015-07" db="EMBL/GenBank/DDBJ databases">
        <title>Comparative genomics of the Sigatoka disease complex on banana suggests a link between parallel evolutionary changes in Pseudocercospora fijiensis and Pseudocercospora eumusae and increased virulence on the banana host.</title>
        <authorList>
            <person name="Chang T.-C."/>
            <person name="Salvucci A."/>
            <person name="Crous P.W."/>
            <person name="Stergiopoulos I."/>
        </authorList>
    </citation>
    <scope>NUCLEOTIDE SEQUENCE [LARGE SCALE GENOMIC DNA]</scope>
    <source>
        <strain evidence="2 3">CBS 114824</strain>
    </source>
</reference>
<evidence type="ECO:0000256" key="1">
    <source>
        <dbReference type="SAM" id="MobiDB-lite"/>
    </source>
</evidence>
<dbReference type="OrthoDB" id="2118965at2759"/>
<sequence length="349" mass="37010">MQAAKDAVNKFTSKHGHHDTTVHEKVAPAVQNETVTRNQEDRVTTAIDKEVHQDHYHTSVQPVHDKEVLPEKHHHNLVGVEHRKFEHDDHRKVKSTLDREAAKFKDTTERVEGQHTTSAQPTAAGEHVHHHVHETIQPVVNKQTIEPHVVHTTVPIHEVHHNAAQHHATSQLPAVSMSDYKKQGGALTGRDERSDAFDGCPKPIGGTSDDVHKAGAGITSHGNHSHGTHSHGTSGVTGSNGLTSDRSRETTSAGVGSGVAAGGAVAGADKLAHNGVHNTTSNDGTHGGYSGNRYKDLPDSITGHNSSAATSGGTGGVAATGEKNSKPSLIDRLNPMKDSDGDGKKGIMA</sequence>
<evidence type="ECO:0000313" key="3">
    <source>
        <dbReference type="Proteomes" id="UP000070133"/>
    </source>
</evidence>
<evidence type="ECO:0000313" key="2">
    <source>
        <dbReference type="EMBL" id="KXT07002.1"/>
    </source>
</evidence>